<organism evidence="2 3">
    <name type="scientific">Jatropha curcas</name>
    <name type="common">Barbados nut</name>
    <dbReference type="NCBI Taxonomy" id="180498"/>
    <lineage>
        <taxon>Eukaryota</taxon>
        <taxon>Viridiplantae</taxon>
        <taxon>Streptophyta</taxon>
        <taxon>Embryophyta</taxon>
        <taxon>Tracheophyta</taxon>
        <taxon>Spermatophyta</taxon>
        <taxon>Magnoliopsida</taxon>
        <taxon>eudicotyledons</taxon>
        <taxon>Gunneridae</taxon>
        <taxon>Pentapetalae</taxon>
        <taxon>rosids</taxon>
        <taxon>fabids</taxon>
        <taxon>Malpighiales</taxon>
        <taxon>Euphorbiaceae</taxon>
        <taxon>Crotonoideae</taxon>
        <taxon>Jatropheae</taxon>
        <taxon>Jatropha</taxon>
    </lineage>
</organism>
<dbReference type="STRING" id="180498.A0A067JAL8"/>
<feature type="transmembrane region" description="Helical" evidence="1">
    <location>
        <begin position="132"/>
        <end position="150"/>
    </location>
</feature>
<dbReference type="Proteomes" id="UP000027138">
    <property type="component" value="Unassembled WGS sequence"/>
</dbReference>
<dbReference type="OrthoDB" id="1045822at2759"/>
<keyword evidence="1" id="KW-1133">Transmembrane helix</keyword>
<evidence type="ECO:0000313" key="3">
    <source>
        <dbReference type="Proteomes" id="UP000027138"/>
    </source>
</evidence>
<dbReference type="InterPro" id="IPR006461">
    <property type="entry name" value="PLAC_motif_containing"/>
</dbReference>
<keyword evidence="3" id="KW-1185">Reference proteome</keyword>
<sequence length="239" mass="26800">MADLEKQVVEAEEEERLIEGMAVLDFDMLCSTVALQTQGKWRKLETEDFDAMDASGGEFGGVFRMWEGEVLGCFDDRRIAIESFCCPCYRFGKNMTRAGFGSCFLQGTVYYVLALTALLNFIAFIVTKRQCFLYLAAAFTISIGMYLGFFRTQMRKKFNIRDGDSSLDDFICHLSCPCCALSQESRTLEMNNVQDGNWHGRGDTLCISGFSEGNKTNLELHPPSIVSTKSPAICNMQNS</sequence>
<accession>A0A067JAL8</accession>
<dbReference type="PANTHER" id="PTHR15907">
    <property type="entry name" value="DUF614 FAMILY PROTEIN-RELATED"/>
    <property type="match status" value="1"/>
</dbReference>
<dbReference type="Pfam" id="PF04749">
    <property type="entry name" value="PLAC8"/>
    <property type="match status" value="1"/>
</dbReference>
<feature type="transmembrane region" description="Helical" evidence="1">
    <location>
        <begin position="103"/>
        <end position="126"/>
    </location>
</feature>
<keyword evidence="1" id="KW-0472">Membrane</keyword>
<proteinExistence type="predicted"/>
<dbReference type="NCBIfam" id="TIGR01571">
    <property type="entry name" value="A_thal_Cys_rich"/>
    <property type="match status" value="1"/>
</dbReference>
<name>A0A067JAL8_JATCU</name>
<keyword evidence="1" id="KW-0812">Transmembrane</keyword>
<reference evidence="2 3" key="1">
    <citation type="journal article" date="2014" name="PLoS ONE">
        <title>Global Analysis of Gene Expression Profiles in Physic Nut (Jatropha curcas L.) Seedlings Exposed to Salt Stress.</title>
        <authorList>
            <person name="Zhang L."/>
            <person name="Zhang C."/>
            <person name="Wu P."/>
            <person name="Chen Y."/>
            <person name="Li M."/>
            <person name="Jiang H."/>
            <person name="Wu G."/>
        </authorList>
    </citation>
    <scope>NUCLEOTIDE SEQUENCE [LARGE SCALE GENOMIC DNA]</scope>
    <source>
        <strain evidence="3">cv. GZQX0401</strain>
        <tissue evidence="2">Young leaves</tissue>
    </source>
</reference>
<dbReference type="EMBL" id="KK915662">
    <property type="protein sequence ID" value="KDP20861.1"/>
    <property type="molecule type" value="Genomic_DNA"/>
</dbReference>
<dbReference type="KEGG" id="jcu:105649436"/>
<protein>
    <submittedName>
        <fullName evidence="2">Uncharacterized protein</fullName>
    </submittedName>
</protein>
<gene>
    <name evidence="2" type="ORF">JCGZ_21332</name>
</gene>
<dbReference type="AlphaFoldDB" id="A0A067JAL8"/>
<evidence type="ECO:0000313" key="2">
    <source>
        <dbReference type="EMBL" id="KDP20861.1"/>
    </source>
</evidence>
<evidence type="ECO:0000256" key="1">
    <source>
        <dbReference type="SAM" id="Phobius"/>
    </source>
</evidence>